<comment type="caution">
    <text evidence="2">The sequence shown here is derived from an EMBL/GenBank/DDBJ whole genome shotgun (WGS) entry which is preliminary data.</text>
</comment>
<feature type="transmembrane region" description="Helical" evidence="1">
    <location>
        <begin position="38"/>
        <end position="60"/>
    </location>
</feature>
<feature type="transmembrane region" description="Helical" evidence="1">
    <location>
        <begin position="6"/>
        <end position="26"/>
    </location>
</feature>
<evidence type="ECO:0000313" key="2">
    <source>
        <dbReference type="EMBL" id="KAG5585691.1"/>
    </source>
</evidence>
<protein>
    <submittedName>
        <fullName evidence="2">Uncharacterized protein</fullName>
    </submittedName>
</protein>
<keyword evidence="1" id="KW-0472">Membrane</keyword>
<evidence type="ECO:0000313" key="3">
    <source>
        <dbReference type="Proteomes" id="UP000824120"/>
    </source>
</evidence>
<reference evidence="2 3" key="1">
    <citation type="submission" date="2020-09" db="EMBL/GenBank/DDBJ databases">
        <title>De no assembly of potato wild relative species, Solanum commersonii.</title>
        <authorList>
            <person name="Cho K."/>
        </authorList>
    </citation>
    <scope>NUCLEOTIDE SEQUENCE [LARGE SCALE GENOMIC DNA]</scope>
    <source>
        <strain evidence="2">LZ3.2</strain>
        <tissue evidence="2">Leaf</tissue>
    </source>
</reference>
<organism evidence="2 3">
    <name type="scientific">Solanum commersonii</name>
    <name type="common">Commerson's wild potato</name>
    <name type="synonym">Commerson's nightshade</name>
    <dbReference type="NCBI Taxonomy" id="4109"/>
    <lineage>
        <taxon>Eukaryota</taxon>
        <taxon>Viridiplantae</taxon>
        <taxon>Streptophyta</taxon>
        <taxon>Embryophyta</taxon>
        <taxon>Tracheophyta</taxon>
        <taxon>Spermatophyta</taxon>
        <taxon>Magnoliopsida</taxon>
        <taxon>eudicotyledons</taxon>
        <taxon>Gunneridae</taxon>
        <taxon>Pentapetalae</taxon>
        <taxon>asterids</taxon>
        <taxon>lamiids</taxon>
        <taxon>Solanales</taxon>
        <taxon>Solanaceae</taxon>
        <taxon>Solanoideae</taxon>
        <taxon>Solaneae</taxon>
        <taxon>Solanum</taxon>
    </lineage>
</organism>
<name>A0A9J5XBD9_SOLCO</name>
<proteinExistence type="predicted"/>
<dbReference type="AlphaFoldDB" id="A0A9J5XBD9"/>
<keyword evidence="1" id="KW-1133">Transmembrane helix</keyword>
<dbReference type="Proteomes" id="UP000824120">
    <property type="component" value="Chromosome 9"/>
</dbReference>
<evidence type="ECO:0000256" key="1">
    <source>
        <dbReference type="SAM" id="Phobius"/>
    </source>
</evidence>
<keyword evidence="1" id="KW-0812">Transmembrane</keyword>
<accession>A0A9J5XBD9</accession>
<dbReference type="OrthoDB" id="10335096at2759"/>
<sequence length="86" mass="9341">MVVSCFDWTSISFISLTSCGGVGHILRARLESSGRQANLAVCSPFLELFILFTGTAPVLLKCLHQSRPSYSEDLAKGSDSPHAPQW</sequence>
<gene>
    <name evidence="2" type="ORF">H5410_046125</name>
</gene>
<feature type="non-terminal residue" evidence="2">
    <location>
        <position position="1"/>
    </location>
</feature>
<keyword evidence="3" id="KW-1185">Reference proteome</keyword>
<dbReference type="EMBL" id="JACXVP010000009">
    <property type="protein sequence ID" value="KAG5585691.1"/>
    <property type="molecule type" value="Genomic_DNA"/>
</dbReference>